<dbReference type="EMBL" id="JAHLQF010000001">
    <property type="protein sequence ID" value="MBU5482693.1"/>
    <property type="molecule type" value="Genomic_DNA"/>
</dbReference>
<dbReference type="Proteomes" id="UP000726170">
    <property type="component" value="Unassembled WGS sequence"/>
</dbReference>
<evidence type="ECO:0000313" key="1">
    <source>
        <dbReference type="EMBL" id="MBU5482693.1"/>
    </source>
</evidence>
<comment type="caution">
    <text evidence="1">The sequence shown here is derived from an EMBL/GenBank/DDBJ whole genome shotgun (WGS) entry which is preliminary data.</text>
</comment>
<organism evidence="1 2">
    <name type="scientific">Clostridium mobile</name>
    <dbReference type="NCBI Taxonomy" id="2841512"/>
    <lineage>
        <taxon>Bacteria</taxon>
        <taxon>Bacillati</taxon>
        <taxon>Bacillota</taxon>
        <taxon>Clostridia</taxon>
        <taxon>Eubacteriales</taxon>
        <taxon>Clostridiaceae</taxon>
        <taxon>Clostridium</taxon>
    </lineage>
</organism>
<proteinExistence type="predicted"/>
<dbReference type="InterPro" id="IPR024307">
    <property type="entry name" value="YmaF"/>
</dbReference>
<dbReference type="Pfam" id="PF12788">
    <property type="entry name" value="YmaF"/>
    <property type="match status" value="1"/>
</dbReference>
<name>A0ABS6EBV8_9CLOT</name>
<gene>
    <name evidence="1" type="ORF">KQI86_00055</name>
</gene>
<accession>A0ABS6EBV8</accession>
<evidence type="ECO:0000313" key="2">
    <source>
        <dbReference type="Proteomes" id="UP000726170"/>
    </source>
</evidence>
<reference evidence="1 2" key="1">
    <citation type="submission" date="2021-06" db="EMBL/GenBank/DDBJ databases">
        <authorList>
            <person name="Sun Q."/>
            <person name="Li D."/>
        </authorList>
    </citation>
    <scope>NUCLEOTIDE SEQUENCE [LARGE SCALE GENOMIC DNA]</scope>
    <source>
        <strain evidence="1 2">MSJ-11</strain>
    </source>
</reference>
<protein>
    <submittedName>
        <fullName evidence="1">YmaF family protein</fullName>
    </submittedName>
</protein>
<keyword evidence="2" id="KW-1185">Reference proteome</keyword>
<dbReference type="RefSeq" id="WP_216437119.1">
    <property type="nucleotide sequence ID" value="NZ_JAHLQF010000001.1"/>
</dbReference>
<sequence>MPKHSHSYSGATTYNQGHIHHYGGVTDKAESGVPHNHCMKGVTTFNDDHEHSYETKTGPAINLACGCHYHCFETKVTFVDGHIHYISGYTSVD</sequence>